<dbReference type="EC" id="1.14.14.1" evidence="5"/>
<dbReference type="InterPro" id="IPR036396">
    <property type="entry name" value="Cyt_P450_sf"/>
</dbReference>
<evidence type="ECO:0000256" key="4">
    <source>
        <dbReference type="ARBA" id="ARBA00010617"/>
    </source>
</evidence>
<dbReference type="KEGG" id="bman:114240449"/>
<dbReference type="GO" id="GO:0020037">
    <property type="term" value="F:heme binding"/>
    <property type="evidence" value="ECO:0007669"/>
    <property type="project" value="InterPro"/>
</dbReference>
<dbReference type="GO" id="GO:0005789">
    <property type="term" value="C:endoplasmic reticulum membrane"/>
    <property type="evidence" value="ECO:0007669"/>
    <property type="project" value="UniProtKB-SubCell"/>
</dbReference>
<dbReference type="PROSITE" id="PS00086">
    <property type="entry name" value="CYTOCHROME_P450"/>
    <property type="match status" value="1"/>
</dbReference>
<comment type="similarity">
    <text evidence="4 16">Belongs to the cytochrome P450 family.</text>
</comment>
<reference evidence="19" key="1">
    <citation type="submission" date="2025-08" db="UniProtKB">
        <authorList>
            <consortium name="RefSeq"/>
        </authorList>
    </citation>
    <scope>IDENTIFICATION</scope>
    <source>
        <tissue evidence="19">Silk gland</tissue>
    </source>
</reference>
<dbReference type="PANTHER" id="PTHR24292:SF45">
    <property type="entry name" value="CYTOCHROME P450 6G1-RELATED"/>
    <property type="match status" value="1"/>
</dbReference>
<dbReference type="PANTHER" id="PTHR24292">
    <property type="entry name" value="CYTOCHROME P450"/>
    <property type="match status" value="1"/>
</dbReference>
<keyword evidence="10 16" id="KW-0560">Oxidoreductase</keyword>
<evidence type="ECO:0000256" key="9">
    <source>
        <dbReference type="ARBA" id="ARBA00022848"/>
    </source>
</evidence>
<sequence length="523" mass="60252">MSVSALVFSAFVLLVTYIYYWSTRKFEYWKRKNVPYAKPVPFFGNYMRYITLQSFLGDVMQKLCQQFPDRPYFGSFYGTEPALVLQNPEIIKQVFTKDFYYFNSRENRDYNHKEVFTQNLFFANGDRWKVIRQNLTPLFSSSKMKNMFYLVEKCNHSLEDMLDKETKDLQTIEIRSAMIRYTLDSICSSAFGIETNTLSEGAENSPFPSMGSTIFSSSITRGLKLIGRSMWPGIFYKLGLRCFPTEIDDFFETLLTEVFENRGYKPTNRNDFVDLILSLRQNDYLTGDGLVPKNVNAKKVTVKVDDALLIAQCAVFFAAGFDTSASTLSAALYELAKNPEAQRRAQEEVDELLLKHNNKLSYDCLAELPYLEACMNEAMRLYPVLPSLTRETVADYTFSDGLRIEKGMRVHVPVYAIHRNPDNFPDPEEFRPERHLGDAKNDIKQFTFFPFGEGPRICIGMRFGKMQTIAGLITCLKKYNFELADGMPRTVAFKSTTLLTQPSTGLFLKATPRDGWEQRIFAR</sequence>
<keyword evidence="12 16" id="KW-0503">Monooxygenase</keyword>
<evidence type="ECO:0000256" key="16">
    <source>
        <dbReference type="RuleBase" id="RU000461"/>
    </source>
</evidence>
<evidence type="ECO:0000256" key="17">
    <source>
        <dbReference type="SAM" id="Phobius"/>
    </source>
</evidence>
<keyword evidence="6 15" id="KW-0349">Heme</keyword>
<keyword evidence="18" id="KW-1185">Reference proteome</keyword>
<evidence type="ECO:0000256" key="8">
    <source>
        <dbReference type="ARBA" id="ARBA00022824"/>
    </source>
</evidence>
<dbReference type="SUPFAM" id="SSF48264">
    <property type="entry name" value="Cytochrome P450"/>
    <property type="match status" value="1"/>
</dbReference>
<dbReference type="InterPro" id="IPR050476">
    <property type="entry name" value="Insect_CytP450_Detox"/>
</dbReference>
<dbReference type="GeneID" id="114240449"/>
<dbReference type="InterPro" id="IPR017972">
    <property type="entry name" value="Cyt_P450_CS"/>
</dbReference>
<evidence type="ECO:0000313" key="18">
    <source>
        <dbReference type="Proteomes" id="UP000504629"/>
    </source>
</evidence>
<protein>
    <recommendedName>
        <fullName evidence="5">unspecific monooxygenase</fullName>
        <ecNumber evidence="5">1.14.14.1</ecNumber>
    </recommendedName>
</protein>
<evidence type="ECO:0000256" key="1">
    <source>
        <dbReference type="ARBA" id="ARBA00001971"/>
    </source>
</evidence>
<dbReference type="PRINTS" id="PR00385">
    <property type="entry name" value="P450"/>
</dbReference>
<keyword evidence="11 15" id="KW-0408">Iron</keyword>
<dbReference type="OrthoDB" id="2789670at2759"/>
<dbReference type="Pfam" id="PF00067">
    <property type="entry name" value="p450"/>
    <property type="match status" value="1"/>
</dbReference>
<organism evidence="18 19">
    <name type="scientific">Bombyx mandarina</name>
    <name type="common">Wild silk moth</name>
    <name type="synonym">Wild silkworm</name>
    <dbReference type="NCBI Taxonomy" id="7092"/>
    <lineage>
        <taxon>Eukaryota</taxon>
        <taxon>Metazoa</taxon>
        <taxon>Ecdysozoa</taxon>
        <taxon>Arthropoda</taxon>
        <taxon>Hexapoda</taxon>
        <taxon>Insecta</taxon>
        <taxon>Pterygota</taxon>
        <taxon>Neoptera</taxon>
        <taxon>Endopterygota</taxon>
        <taxon>Lepidoptera</taxon>
        <taxon>Glossata</taxon>
        <taxon>Ditrysia</taxon>
        <taxon>Bombycoidea</taxon>
        <taxon>Bombycidae</taxon>
        <taxon>Bombycinae</taxon>
        <taxon>Bombyx</taxon>
    </lineage>
</organism>
<evidence type="ECO:0000256" key="10">
    <source>
        <dbReference type="ARBA" id="ARBA00023002"/>
    </source>
</evidence>
<keyword evidence="13 17" id="KW-0472">Membrane</keyword>
<dbReference type="RefSeq" id="XP_028026790.1">
    <property type="nucleotide sequence ID" value="XM_028170989.1"/>
</dbReference>
<dbReference type="AlphaFoldDB" id="A0A6J2JBB3"/>
<comment type="cofactor">
    <cofactor evidence="1 15">
        <name>heme</name>
        <dbReference type="ChEBI" id="CHEBI:30413"/>
    </cofactor>
</comment>
<evidence type="ECO:0000256" key="3">
    <source>
        <dbReference type="ARBA" id="ARBA00004406"/>
    </source>
</evidence>
<gene>
    <name evidence="19" type="primary">LOC114240449</name>
</gene>
<evidence type="ECO:0000256" key="12">
    <source>
        <dbReference type="ARBA" id="ARBA00023033"/>
    </source>
</evidence>
<dbReference type="Proteomes" id="UP000504629">
    <property type="component" value="Unplaced"/>
</dbReference>
<evidence type="ECO:0000313" key="19">
    <source>
        <dbReference type="RefSeq" id="XP_028026790.1"/>
    </source>
</evidence>
<name>A0A6J2JBB3_BOMMA</name>
<dbReference type="InterPro" id="IPR002401">
    <property type="entry name" value="Cyt_P450_E_grp-I"/>
</dbReference>
<dbReference type="FunFam" id="1.10.630.10:FF:000042">
    <property type="entry name" value="Cytochrome P450"/>
    <property type="match status" value="1"/>
</dbReference>
<evidence type="ECO:0000256" key="14">
    <source>
        <dbReference type="ARBA" id="ARBA00047827"/>
    </source>
</evidence>
<keyword evidence="17" id="KW-1133">Transmembrane helix</keyword>
<dbReference type="CDD" id="cd11056">
    <property type="entry name" value="CYP6-like"/>
    <property type="match status" value="1"/>
</dbReference>
<accession>A0A6J2JBB3</accession>
<evidence type="ECO:0000256" key="2">
    <source>
        <dbReference type="ARBA" id="ARBA00004174"/>
    </source>
</evidence>
<comment type="catalytic activity">
    <reaction evidence="14">
        <text>an organic molecule + reduced [NADPH--hemoprotein reductase] + O2 = an alcohol + oxidized [NADPH--hemoprotein reductase] + H2O + H(+)</text>
        <dbReference type="Rhea" id="RHEA:17149"/>
        <dbReference type="Rhea" id="RHEA-COMP:11964"/>
        <dbReference type="Rhea" id="RHEA-COMP:11965"/>
        <dbReference type="ChEBI" id="CHEBI:15377"/>
        <dbReference type="ChEBI" id="CHEBI:15378"/>
        <dbReference type="ChEBI" id="CHEBI:15379"/>
        <dbReference type="ChEBI" id="CHEBI:30879"/>
        <dbReference type="ChEBI" id="CHEBI:57618"/>
        <dbReference type="ChEBI" id="CHEBI:58210"/>
        <dbReference type="ChEBI" id="CHEBI:142491"/>
        <dbReference type="EC" id="1.14.14.1"/>
    </reaction>
</comment>
<feature type="binding site" description="axial binding residue" evidence="15">
    <location>
        <position position="458"/>
    </location>
    <ligand>
        <name>heme</name>
        <dbReference type="ChEBI" id="CHEBI:30413"/>
    </ligand>
    <ligandPart>
        <name>Fe</name>
        <dbReference type="ChEBI" id="CHEBI:18248"/>
    </ligandPart>
</feature>
<evidence type="ECO:0000256" key="11">
    <source>
        <dbReference type="ARBA" id="ARBA00023004"/>
    </source>
</evidence>
<dbReference type="InterPro" id="IPR001128">
    <property type="entry name" value="Cyt_P450"/>
</dbReference>
<keyword evidence="7 15" id="KW-0479">Metal-binding</keyword>
<evidence type="ECO:0000256" key="7">
    <source>
        <dbReference type="ARBA" id="ARBA00022723"/>
    </source>
</evidence>
<dbReference type="Gene3D" id="1.10.630.10">
    <property type="entry name" value="Cytochrome P450"/>
    <property type="match status" value="1"/>
</dbReference>
<dbReference type="GO" id="GO:0005506">
    <property type="term" value="F:iron ion binding"/>
    <property type="evidence" value="ECO:0007669"/>
    <property type="project" value="InterPro"/>
</dbReference>
<dbReference type="PRINTS" id="PR00463">
    <property type="entry name" value="EP450I"/>
</dbReference>
<proteinExistence type="inferred from homology"/>
<evidence type="ECO:0000256" key="6">
    <source>
        <dbReference type="ARBA" id="ARBA00022617"/>
    </source>
</evidence>
<feature type="transmembrane region" description="Helical" evidence="17">
    <location>
        <begin position="6"/>
        <end position="22"/>
    </location>
</feature>
<evidence type="ECO:0000256" key="5">
    <source>
        <dbReference type="ARBA" id="ARBA00012109"/>
    </source>
</evidence>
<evidence type="ECO:0000256" key="13">
    <source>
        <dbReference type="ARBA" id="ARBA00023136"/>
    </source>
</evidence>
<comment type="subcellular location">
    <subcellularLocation>
        <location evidence="3">Endoplasmic reticulum membrane</location>
        <topology evidence="3">Peripheral membrane protein</topology>
    </subcellularLocation>
    <subcellularLocation>
        <location evidence="2">Microsome membrane</location>
        <topology evidence="2">Peripheral membrane protein</topology>
    </subcellularLocation>
</comment>
<keyword evidence="17" id="KW-0812">Transmembrane</keyword>
<dbReference type="GO" id="GO:0016712">
    <property type="term" value="F:oxidoreductase activity, acting on paired donors, with incorporation or reduction of molecular oxygen, reduced flavin or flavoprotein as one donor, and incorporation of one atom of oxygen"/>
    <property type="evidence" value="ECO:0007669"/>
    <property type="project" value="UniProtKB-EC"/>
</dbReference>
<keyword evidence="9" id="KW-0492">Microsome</keyword>
<keyword evidence="8" id="KW-0256">Endoplasmic reticulum</keyword>
<evidence type="ECO:0000256" key="15">
    <source>
        <dbReference type="PIRSR" id="PIRSR602401-1"/>
    </source>
</evidence>